<reference evidence="3 4" key="1">
    <citation type="submission" date="2019-03" db="EMBL/GenBank/DDBJ databases">
        <title>Paracraurococcus aquatilis NE82 genome sequence.</title>
        <authorList>
            <person name="Zhao Y."/>
            <person name="Du Z."/>
        </authorList>
    </citation>
    <scope>NUCLEOTIDE SEQUENCE [LARGE SCALE GENOMIC DNA]</scope>
    <source>
        <strain evidence="3 4">NE82</strain>
    </source>
</reference>
<dbReference type="GO" id="GO:0003677">
    <property type="term" value="F:DNA binding"/>
    <property type="evidence" value="ECO:0007669"/>
    <property type="project" value="UniProtKB-UniRule"/>
</dbReference>
<evidence type="ECO:0000259" key="2">
    <source>
        <dbReference type="PROSITE" id="PS51740"/>
    </source>
</evidence>
<evidence type="ECO:0000313" key="3">
    <source>
        <dbReference type="EMBL" id="TCZ53172.1"/>
    </source>
</evidence>
<dbReference type="Gene3D" id="2.10.260.10">
    <property type="match status" value="1"/>
</dbReference>
<dbReference type="SUPFAM" id="SSF89447">
    <property type="entry name" value="AbrB/MazE/MraZ-like"/>
    <property type="match status" value="1"/>
</dbReference>
<gene>
    <name evidence="3" type="ORF">EXY23_25060</name>
</gene>
<dbReference type="OrthoDB" id="9809003at2"/>
<dbReference type="AlphaFoldDB" id="A0A4R4D4B5"/>
<feature type="domain" description="SpoVT-AbrB" evidence="2">
    <location>
        <begin position="1"/>
        <end position="46"/>
    </location>
</feature>
<dbReference type="RefSeq" id="WP_132296556.1">
    <property type="nucleotide sequence ID" value="NZ_SKBM01000041.1"/>
</dbReference>
<dbReference type="NCBIfam" id="TIGR01439">
    <property type="entry name" value="lp_hng_hel_AbrB"/>
    <property type="match status" value="1"/>
</dbReference>
<protein>
    <submittedName>
        <fullName evidence="3">AbrB/MazE/SpoVT family DNA-binding domain-containing protein</fullName>
    </submittedName>
</protein>
<dbReference type="InterPro" id="IPR037914">
    <property type="entry name" value="SpoVT-AbrB_sf"/>
</dbReference>
<comment type="caution">
    <text evidence="3">The sequence shown here is derived from an EMBL/GenBank/DDBJ whole genome shotgun (WGS) entry which is preliminary data.</text>
</comment>
<evidence type="ECO:0000256" key="1">
    <source>
        <dbReference type="PROSITE-ProRule" id="PRU01076"/>
    </source>
</evidence>
<sequence length="85" mass="9306">MGMPVTVKGQVTIPKPIRDRLGLAPGSRVVFDIDPDGKVVLRKSEAPAAHQEDRFNRLIGCGTALRGMSTEEIMRLMRGDDDSDL</sequence>
<dbReference type="PROSITE" id="PS51740">
    <property type="entry name" value="SPOVT_ABRB"/>
    <property type="match status" value="1"/>
</dbReference>
<dbReference type="Proteomes" id="UP000295023">
    <property type="component" value="Unassembled WGS sequence"/>
</dbReference>
<dbReference type="Pfam" id="PF04014">
    <property type="entry name" value="MazE_antitoxin"/>
    <property type="match status" value="1"/>
</dbReference>
<dbReference type="EMBL" id="SKBM01000041">
    <property type="protein sequence ID" value="TCZ53172.1"/>
    <property type="molecule type" value="Genomic_DNA"/>
</dbReference>
<keyword evidence="4" id="KW-1185">Reference proteome</keyword>
<dbReference type="SMART" id="SM00966">
    <property type="entry name" value="SpoVT_AbrB"/>
    <property type="match status" value="1"/>
</dbReference>
<proteinExistence type="predicted"/>
<organism evidence="3 4">
    <name type="scientific">Roseicella aquatilis</name>
    <dbReference type="NCBI Taxonomy" id="2527868"/>
    <lineage>
        <taxon>Bacteria</taxon>
        <taxon>Pseudomonadati</taxon>
        <taxon>Pseudomonadota</taxon>
        <taxon>Alphaproteobacteria</taxon>
        <taxon>Acetobacterales</taxon>
        <taxon>Roseomonadaceae</taxon>
        <taxon>Roseicella</taxon>
    </lineage>
</organism>
<name>A0A4R4D4B5_9PROT</name>
<keyword evidence="1 3" id="KW-0238">DNA-binding</keyword>
<dbReference type="InterPro" id="IPR007159">
    <property type="entry name" value="SpoVT-AbrB_dom"/>
</dbReference>
<evidence type="ECO:0000313" key="4">
    <source>
        <dbReference type="Proteomes" id="UP000295023"/>
    </source>
</evidence>
<accession>A0A4R4D4B5</accession>